<gene>
    <name evidence="2" type="primary">Dsim\GD17710</name>
    <name evidence="2" type="ORF">Dsim_GD17710</name>
</gene>
<accession>B4NSU0</accession>
<feature type="compositionally biased region" description="Basic and acidic residues" evidence="1">
    <location>
        <begin position="215"/>
        <end position="251"/>
    </location>
</feature>
<feature type="region of interest" description="Disordered" evidence="1">
    <location>
        <begin position="208"/>
        <end position="251"/>
    </location>
</feature>
<reference evidence="2 3" key="1">
    <citation type="journal article" date="2007" name="Nature">
        <title>Evolution of genes and genomes on the Drosophila phylogeny.</title>
        <authorList>
            <consortium name="Drosophila 12 Genomes Consortium"/>
            <person name="Clark A.G."/>
            <person name="Eisen M.B."/>
            <person name="Smith D.R."/>
            <person name="Bergman C.M."/>
            <person name="Oliver B."/>
            <person name="Markow T.A."/>
            <person name="Kaufman T.C."/>
            <person name="Kellis M."/>
            <person name="Gelbart W."/>
            <person name="Iyer V.N."/>
            <person name="Pollard D.A."/>
            <person name="Sackton T.B."/>
            <person name="Larracuente A.M."/>
            <person name="Singh N.D."/>
            <person name="Abad J.P."/>
            <person name="Abt D.N."/>
            <person name="Adryan B."/>
            <person name="Aguade M."/>
            <person name="Akashi H."/>
            <person name="Anderson W.W."/>
            <person name="Aquadro C.F."/>
            <person name="Ardell D.H."/>
            <person name="Arguello R."/>
            <person name="Artieri C.G."/>
            <person name="Barbash D.A."/>
            <person name="Barker D."/>
            <person name="Barsanti P."/>
            <person name="Batterham P."/>
            <person name="Batzoglou S."/>
            <person name="Begun D."/>
            <person name="Bhutkar A."/>
            <person name="Blanco E."/>
            <person name="Bosak S.A."/>
            <person name="Bradley R.K."/>
            <person name="Brand A.D."/>
            <person name="Brent M.R."/>
            <person name="Brooks A.N."/>
            <person name="Brown R.H."/>
            <person name="Butlin R.K."/>
            <person name="Caggese C."/>
            <person name="Calvi B.R."/>
            <person name="Bernardo de Carvalho A."/>
            <person name="Caspi A."/>
            <person name="Castrezana S."/>
            <person name="Celniker S.E."/>
            <person name="Chang J.L."/>
            <person name="Chapple C."/>
            <person name="Chatterji S."/>
            <person name="Chinwalla A."/>
            <person name="Civetta A."/>
            <person name="Clifton S.W."/>
            <person name="Comeron J.M."/>
            <person name="Costello J.C."/>
            <person name="Coyne J.A."/>
            <person name="Daub J."/>
            <person name="David R.G."/>
            <person name="Delcher A.L."/>
            <person name="Delehaunty K."/>
            <person name="Do C.B."/>
            <person name="Ebling H."/>
            <person name="Edwards K."/>
            <person name="Eickbush T."/>
            <person name="Evans J.D."/>
            <person name="Filipski A."/>
            <person name="Findeiss S."/>
            <person name="Freyhult E."/>
            <person name="Fulton L."/>
            <person name="Fulton R."/>
            <person name="Garcia A.C."/>
            <person name="Gardiner A."/>
            <person name="Garfield D.A."/>
            <person name="Garvin B.E."/>
            <person name="Gibson G."/>
            <person name="Gilbert D."/>
            <person name="Gnerre S."/>
            <person name="Godfrey J."/>
            <person name="Good R."/>
            <person name="Gotea V."/>
            <person name="Gravely B."/>
            <person name="Greenberg A.J."/>
            <person name="Griffiths-Jones S."/>
            <person name="Gross S."/>
            <person name="Guigo R."/>
            <person name="Gustafson E.A."/>
            <person name="Haerty W."/>
            <person name="Hahn M.W."/>
            <person name="Halligan D.L."/>
            <person name="Halpern A.L."/>
            <person name="Halter G.M."/>
            <person name="Han M.V."/>
            <person name="Heger A."/>
            <person name="Hillier L."/>
            <person name="Hinrichs A.S."/>
            <person name="Holmes I."/>
            <person name="Hoskins R.A."/>
            <person name="Hubisz M.J."/>
            <person name="Hultmark D."/>
            <person name="Huntley M.A."/>
            <person name="Jaffe D.B."/>
            <person name="Jagadeeshan S."/>
            <person name="Jeck W.R."/>
            <person name="Johnson J."/>
            <person name="Jones C.D."/>
            <person name="Jordan W.C."/>
            <person name="Karpen G.H."/>
            <person name="Kataoka E."/>
            <person name="Keightley P.D."/>
            <person name="Kheradpour P."/>
            <person name="Kirkness E.F."/>
            <person name="Koerich L.B."/>
            <person name="Kristiansen K."/>
            <person name="Kudrna D."/>
            <person name="Kulathinal R.J."/>
            <person name="Kumar S."/>
            <person name="Kwok R."/>
            <person name="Lander E."/>
            <person name="Langley C.H."/>
            <person name="Lapoint R."/>
            <person name="Lazzaro B.P."/>
            <person name="Lee S.J."/>
            <person name="Levesque L."/>
            <person name="Li R."/>
            <person name="Lin C.F."/>
            <person name="Lin M.F."/>
            <person name="Lindblad-Toh K."/>
            <person name="Llopart A."/>
            <person name="Long M."/>
            <person name="Low L."/>
            <person name="Lozovsky E."/>
            <person name="Lu J."/>
            <person name="Luo M."/>
            <person name="Machado C.A."/>
            <person name="Makalowski W."/>
            <person name="Marzo M."/>
            <person name="Matsuda M."/>
            <person name="Matzkin L."/>
            <person name="McAllister B."/>
            <person name="McBride C.S."/>
            <person name="McKernan B."/>
            <person name="McKernan K."/>
            <person name="Mendez-Lago M."/>
            <person name="Minx P."/>
            <person name="Mollenhauer M.U."/>
            <person name="Montooth K."/>
            <person name="Mount S.M."/>
            <person name="Mu X."/>
            <person name="Myers E."/>
            <person name="Negre B."/>
            <person name="Newfeld S."/>
            <person name="Nielsen R."/>
            <person name="Noor M.A."/>
            <person name="O'Grady P."/>
            <person name="Pachter L."/>
            <person name="Papaceit M."/>
            <person name="Parisi M.J."/>
            <person name="Parisi M."/>
            <person name="Parts L."/>
            <person name="Pedersen J.S."/>
            <person name="Pesole G."/>
            <person name="Phillippy A.M."/>
            <person name="Ponting C.P."/>
            <person name="Pop M."/>
            <person name="Porcelli D."/>
            <person name="Powell J.R."/>
            <person name="Prohaska S."/>
            <person name="Pruitt K."/>
            <person name="Puig M."/>
            <person name="Quesneville H."/>
            <person name="Ram K.R."/>
            <person name="Rand D."/>
            <person name="Rasmussen M.D."/>
            <person name="Reed L.K."/>
            <person name="Reenan R."/>
            <person name="Reily A."/>
            <person name="Remington K.A."/>
            <person name="Rieger T.T."/>
            <person name="Ritchie M.G."/>
            <person name="Robin C."/>
            <person name="Rogers Y.H."/>
            <person name="Rohde C."/>
            <person name="Rozas J."/>
            <person name="Rubenfield M.J."/>
            <person name="Ruiz A."/>
            <person name="Russo S."/>
            <person name="Salzberg S.L."/>
            <person name="Sanchez-Gracia A."/>
            <person name="Saranga D.J."/>
            <person name="Sato H."/>
            <person name="Schaeffer S.W."/>
            <person name="Schatz M.C."/>
            <person name="Schlenke T."/>
            <person name="Schwartz R."/>
            <person name="Segarra C."/>
            <person name="Singh R.S."/>
            <person name="Sirot L."/>
            <person name="Sirota M."/>
            <person name="Sisneros N.B."/>
            <person name="Smith C.D."/>
            <person name="Smith T.F."/>
            <person name="Spieth J."/>
            <person name="Stage D.E."/>
            <person name="Stark A."/>
            <person name="Stephan W."/>
            <person name="Strausberg R.L."/>
            <person name="Strempel S."/>
            <person name="Sturgill D."/>
            <person name="Sutton G."/>
            <person name="Sutton G.G."/>
            <person name="Tao W."/>
            <person name="Teichmann S."/>
            <person name="Tobari Y.N."/>
            <person name="Tomimura Y."/>
            <person name="Tsolas J.M."/>
            <person name="Valente V.L."/>
            <person name="Venter E."/>
            <person name="Venter J.C."/>
            <person name="Vicario S."/>
            <person name="Vieira F.G."/>
            <person name="Vilella A.J."/>
            <person name="Villasante A."/>
            <person name="Walenz B."/>
            <person name="Wang J."/>
            <person name="Wasserman M."/>
            <person name="Watts T."/>
            <person name="Wilson D."/>
            <person name="Wilson R.K."/>
            <person name="Wing R.A."/>
            <person name="Wolfner M.F."/>
            <person name="Wong A."/>
            <person name="Wong G.K."/>
            <person name="Wu C.I."/>
            <person name="Wu G."/>
            <person name="Yamamoto D."/>
            <person name="Yang H.P."/>
            <person name="Yang S.P."/>
            <person name="Yorke J.A."/>
            <person name="Yoshida K."/>
            <person name="Zdobnov E."/>
            <person name="Zhang P."/>
            <person name="Zhang Y."/>
            <person name="Zimin A.V."/>
            <person name="Baldwin J."/>
            <person name="Abdouelleil A."/>
            <person name="Abdulkadir J."/>
            <person name="Abebe A."/>
            <person name="Abera B."/>
            <person name="Abreu J."/>
            <person name="Acer S.C."/>
            <person name="Aftuck L."/>
            <person name="Alexander A."/>
            <person name="An P."/>
            <person name="Anderson E."/>
            <person name="Anderson S."/>
            <person name="Arachi H."/>
            <person name="Azer M."/>
            <person name="Bachantsang P."/>
            <person name="Barry A."/>
            <person name="Bayul T."/>
            <person name="Berlin A."/>
            <person name="Bessette D."/>
            <person name="Bloom T."/>
            <person name="Blye J."/>
            <person name="Boguslavskiy L."/>
            <person name="Bonnet C."/>
            <person name="Boukhgalter B."/>
            <person name="Bourzgui I."/>
            <person name="Brown A."/>
            <person name="Cahill P."/>
            <person name="Channer S."/>
            <person name="Cheshatsang Y."/>
            <person name="Chuda L."/>
            <person name="Citroen M."/>
            <person name="Collymore A."/>
            <person name="Cooke P."/>
            <person name="Costello M."/>
            <person name="D'Aco K."/>
            <person name="Daza R."/>
            <person name="De Haan G."/>
            <person name="DeGray S."/>
            <person name="DeMaso C."/>
            <person name="Dhargay N."/>
            <person name="Dooley K."/>
            <person name="Dooley E."/>
            <person name="Doricent M."/>
            <person name="Dorje P."/>
            <person name="Dorjee K."/>
            <person name="Dupes A."/>
            <person name="Elong R."/>
            <person name="Falk J."/>
            <person name="Farina A."/>
            <person name="Faro S."/>
            <person name="Ferguson D."/>
            <person name="Fisher S."/>
            <person name="Foley C.D."/>
            <person name="Franke A."/>
            <person name="Friedrich D."/>
            <person name="Gadbois L."/>
            <person name="Gearin G."/>
            <person name="Gearin C.R."/>
            <person name="Giannoukos G."/>
            <person name="Goode T."/>
            <person name="Graham J."/>
            <person name="Grandbois E."/>
            <person name="Grewal S."/>
            <person name="Gyaltsen K."/>
            <person name="Hafez N."/>
            <person name="Hagos B."/>
            <person name="Hall J."/>
            <person name="Henson C."/>
            <person name="Hollinger A."/>
            <person name="Honan T."/>
            <person name="Huard M.D."/>
            <person name="Hughes L."/>
            <person name="Hurhula B."/>
            <person name="Husby M.E."/>
            <person name="Kamat A."/>
            <person name="Kanga B."/>
            <person name="Kashin S."/>
            <person name="Khazanovich D."/>
            <person name="Kisner P."/>
            <person name="Lance K."/>
            <person name="Lara M."/>
            <person name="Lee W."/>
            <person name="Lennon N."/>
            <person name="Letendre F."/>
            <person name="LeVine R."/>
            <person name="Lipovsky A."/>
            <person name="Liu X."/>
            <person name="Liu J."/>
            <person name="Liu S."/>
            <person name="Lokyitsang T."/>
            <person name="Lokyitsang Y."/>
            <person name="Lubonja R."/>
            <person name="Lui A."/>
            <person name="MacDonald P."/>
            <person name="Magnisalis V."/>
            <person name="Maru K."/>
            <person name="Matthews C."/>
            <person name="McCusker W."/>
            <person name="McDonough S."/>
            <person name="Mehta T."/>
            <person name="Meldrim J."/>
            <person name="Meneus L."/>
            <person name="Mihai O."/>
            <person name="Mihalev A."/>
            <person name="Mihova T."/>
            <person name="Mittelman R."/>
            <person name="Mlenga V."/>
            <person name="Montmayeur A."/>
            <person name="Mulrain L."/>
            <person name="Navidi A."/>
            <person name="Naylor J."/>
            <person name="Negash T."/>
            <person name="Nguyen T."/>
            <person name="Nguyen N."/>
            <person name="Nicol R."/>
            <person name="Norbu C."/>
            <person name="Norbu N."/>
            <person name="Novod N."/>
            <person name="O'Neill B."/>
            <person name="Osman S."/>
            <person name="Markiewicz E."/>
            <person name="Oyono O.L."/>
            <person name="Patti C."/>
            <person name="Phunkhang P."/>
            <person name="Pierre F."/>
            <person name="Priest M."/>
            <person name="Raghuraman S."/>
            <person name="Rege F."/>
            <person name="Reyes R."/>
            <person name="Rise C."/>
            <person name="Rogov P."/>
            <person name="Ross K."/>
            <person name="Ryan E."/>
            <person name="Settipalli S."/>
            <person name="Shea T."/>
            <person name="Sherpa N."/>
            <person name="Shi L."/>
            <person name="Shih D."/>
            <person name="Sparrow T."/>
            <person name="Spaulding J."/>
            <person name="Stalker J."/>
            <person name="Stange-Thomann N."/>
            <person name="Stavropoulos S."/>
            <person name="Stone C."/>
            <person name="Strader C."/>
            <person name="Tesfaye S."/>
            <person name="Thomson T."/>
            <person name="Thoulutsang Y."/>
            <person name="Thoulutsang D."/>
            <person name="Topham K."/>
            <person name="Topping I."/>
            <person name="Tsamla T."/>
            <person name="Vassiliev H."/>
            <person name="Vo A."/>
            <person name="Wangchuk T."/>
            <person name="Wangdi T."/>
            <person name="Weiand M."/>
            <person name="Wilkinson J."/>
            <person name="Wilson A."/>
            <person name="Yadav S."/>
            <person name="Young G."/>
            <person name="Yu Q."/>
            <person name="Zembek L."/>
            <person name="Zhong D."/>
            <person name="Zimmer A."/>
            <person name="Zwirko Z."/>
            <person name="Jaffe D.B."/>
            <person name="Alvarez P."/>
            <person name="Brockman W."/>
            <person name="Butler J."/>
            <person name="Chin C."/>
            <person name="Gnerre S."/>
            <person name="Grabherr M."/>
            <person name="Kleber M."/>
            <person name="Mauceli E."/>
            <person name="MacCallum I."/>
        </authorList>
    </citation>
    <scope>NUCLEOTIDE SEQUENCE [LARGE SCALE GENOMIC DNA]</scope>
    <source>
        <strain evidence="3">white501</strain>
    </source>
</reference>
<keyword evidence="3" id="KW-1185">Reference proteome</keyword>
<name>B4NSU0_DROSI</name>
<evidence type="ECO:0000313" key="3">
    <source>
        <dbReference type="Proteomes" id="UP000000304"/>
    </source>
</evidence>
<organism evidence="2 3">
    <name type="scientific">Drosophila simulans</name>
    <name type="common">Fruit fly</name>
    <dbReference type="NCBI Taxonomy" id="7240"/>
    <lineage>
        <taxon>Eukaryota</taxon>
        <taxon>Metazoa</taxon>
        <taxon>Ecdysozoa</taxon>
        <taxon>Arthropoda</taxon>
        <taxon>Hexapoda</taxon>
        <taxon>Insecta</taxon>
        <taxon>Pterygota</taxon>
        <taxon>Neoptera</taxon>
        <taxon>Endopterygota</taxon>
        <taxon>Diptera</taxon>
        <taxon>Brachycera</taxon>
        <taxon>Muscomorpha</taxon>
        <taxon>Ephydroidea</taxon>
        <taxon>Drosophilidae</taxon>
        <taxon>Drosophila</taxon>
        <taxon>Sophophora</taxon>
    </lineage>
</organism>
<protein>
    <submittedName>
        <fullName evidence="2">GD17710</fullName>
    </submittedName>
</protein>
<dbReference type="Proteomes" id="UP000000304">
    <property type="component" value="Unassembled WGS sequence"/>
</dbReference>
<dbReference type="EMBL" id="CH982444">
    <property type="protein sequence ID" value="EDX15272.1"/>
    <property type="molecule type" value="Genomic_DNA"/>
</dbReference>
<dbReference type="AlphaFoldDB" id="B4NSU0"/>
<proteinExistence type="predicted"/>
<evidence type="ECO:0000313" key="2">
    <source>
        <dbReference type="EMBL" id="EDX15272.1"/>
    </source>
</evidence>
<sequence length="251" mass="28620">MIVTFEGSDLEWEEDPVEEKRRWRLDMARDPAADRYLPKTAPDFKEGKWNAKGSEETSGVIVDANVRLCKLKADRLEAIRAPRPDRLAARKEYEAAKARIHMQKSRPGGRWPVLGQKMVMLYDEGRSSPILTSRETPFHLLRLGTADCSHSAVVALRQSTIRWPTLKWIPPNLIGESQPERTISSSSASSSCERFSLLRTTLGYPSGVLPHGLRRKPEDCTERPPHQLEERVRMERPQGLRRNPGDCTERL</sequence>
<dbReference type="HOGENOM" id="CLU_1108087_0_0_1"/>
<evidence type="ECO:0000256" key="1">
    <source>
        <dbReference type="SAM" id="MobiDB-lite"/>
    </source>
</evidence>